<keyword evidence="15" id="KW-1185">Reference proteome</keyword>
<dbReference type="GO" id="GO:0005524">
    <property type="term" value="F:ATP binding"/>
    <property type="evidence" value="ECO:0007669"/>
    <property type="project" value="UniProtKB-UniRule"/>
</dbReference>
<evidence type="ECO:0000256" key="10">
    <source>
        <dbReference type="ARBA" id="ARBA00047657"/>
    </source>
</evidence>
<dbReference type="SUPFAM" id="SSF75138">
    <property type="entry name" value="HprK N-terminal domain-like"/>
    <property type="match status" value="1"/>
</dbReference>
<dbReference type="SUPFAM" id="SSF53795">
    <property type="entry name" value="PEP carboxykinase-like"/>
    <property type="match status" value="1"/>
</dbReference>
<feature type="domain" description="HPr kinase/phosphorylase C-terminal" evidence="13">
    <location>
        <begin position="144"/>
        <end position="313"/>
    </location>
</feature>
<dbReference type="PANTHER" id="PTHR30305">
    <property type="entry name" value="PROTEIN YJDM-RELATED"/>
    <property type="match status" value="1"/>
</dbReference>
<feature type="binding site" evidence="11">
    <location>
        <position position="214"/>
    </location>
    <ligand>
        <name>Mg(2+)</name>
        <dbReference type="ChEBI" id="CHEBI:18420"/>
    </ligand>
</feature>
<evidence type="ECO:0000313" key="14">
    <source>
        <dbReference type="EMBL" id="AKF05944.1"/>
    </source>
</evidence>
<feature type="active site" evidence="11">
    <location>
        <position position="172"/>
    </location>
</feature>
<comment type="catalytic activity">
    <reaction evidence="10 11">
        <text>[HPr protein]-O-phospho-L-serine + phosphate + H(+) = [HPr protein]-L-serine + diphosphate</text>
        <dbReference type="Rhea" id="RHEA:46604"/>
        <dbReference type="Rhea" id="RHEA-COMP:11602"/>
        <dbReference type="Rhea" id="RHEA-COMP:11603"/>
        <dbReference type="ChEBI" id="CHEBI:15378"/>
        <dbReference type="ChEBI" id="CHEBI:29999"/>
        <dbReference type="ChEBI" id="CHEBI:33019"/>
        <dbReference type="ChEBI" id="CHEBI:43474"/>
        <dbReference type="ChEBI" id="CHEBI:83421"/>
    </reaction>
</comment>
<sequence>MPERESVPPAALISTRVLVADPELAAIVEVVSGERGLDRTIDHPRIQKSGLALAGHLVGVVASRVQILGETEISYLETLEPALRIARLRGFFGLGLACVVVTRGVSPLAELEAVARETDVPLLVATPRSSTTIAALHGALDRLLAPRESTHGVMIEVHGLGLLLVGPSGIGKSESALVMIERGARLVADDRVDLVRMGHRVLGAAPALLRHHLEIRGLGILNIRDLFGATAVQDEANLDVIIELCHLDDERSDEGFDRLGLDDATRSVLGVPVPILRVPVYPGRDMGVLLEVATRNQLLKRAGHHSARDFAEQLARGLGVPARGASR</sequence>
<evidence type="ECO:0000259" key="12">
    <source>
        <dbReference type="Pfam" id="PF02603"/>
    </source>
</evidence>
<evidence type="ECO:0000256" key="2">
    <source>
        <dbReference type="ARBA" id="ARBA00006883"/>
    </source>
</evidence>
<feature type="active site" evidence="11">
    <location>
        <position position="258"/>
    </location>
</feature>
<dbReference type="Pfam" id="PF02603">
    <property type="entry name" value="Hpr_kinase_N"/>
    <property type="match status" value="1"/>
</dbReference>
<comment type="miscellaneous">
    <text evidence="11">Both phosphorylation and phosphorolysis are carried out by the same active site and suggest a common mechanism for both reactions.</text>
</comment>
<comment type="domain">
    <text evidence="11">The Walker A ATP-binding motif also binds Pi and PPi.</text>
</comment>
<dbReference type="CDD" id="cd01918">
    <property type="entry name" value="HprK_C"/>
    <property type="match status" value="1"/>
</dbReference>
<evidence type="ECO:0000256" key="3">
    <source>
        <dbReference type="ARBA" id="ARBA00011643"/>
    </source>
</evidence>
<proteinExistence type="inferred from homology"/>
<evidence type="ECO:0000256" key="5">
    <source>
        <dbReference type="ARBA" id="ARBA00022679"/>
    </source>
</evidence>
<comment type="function">
    <text evidence="11">Catalyzes the ATP- as well as the pyrophosphate-dependent phosphorylation of a specific serine residue in HPr, a phosphocarrier protein of the phosphoenolpyruvate-dependent sugar phosphotransferase system (PTS). HprK/P also catalyzes the pyrophosphate-producing, inorganic phosphate-dependent dephosphorylation (phosphorolysis) of seryl-phosphorylated HPr (P-Ser-HPr).</text>
</comment>
<keyword evidence="4 11" id="KW-0723">Serine/threonine-protein kinase</keyword>
<feature type="region of interest" description="Important for the catalytic mechanism of dephosphorylation" evidence="11">
    <location>
        <begin position="279"/>
        <end position="284"/>
    </location>
</feature>
<dbReference type="InterPro" id="IPR011104">
    <property type="entry name" value="Hpr_kin/Pase_C"/>
</dbReference>
<dbReference type="GO" id="GO:0000287">
    <property type="term" value="F:magnesium ion binding"/>
    <property type="evidence" value="ECO:0007669"/>
    <property type="project" value="UniProtKB-UniRule"/>
</dbReference>
<comment type="subunit">
    <text evidence="3 11">Homohexamer.</text>
</comment>
<feature type="binding site" evidence="11">
    <location>
        <begin position="166"/>
        <end position="173"/>
    </location>
    <ligand>
        <name>ATP</name>
        <dbReference type="ChEBI" id="CHEBI:30616"/>
    </ligand>
</feature>
<evidence type="ECO:0000256" key="4">
    <source>
        <dbReference type="ARBA" id="ARBA00022527"/>
    </source>
</evidence>
<dbReference type="Pfam" id="PF07475">
    <property type="entry name" value="Hpr_kinase_C"/>
    <property type="match status" value="1"/>
</dbReference>
<dbReference type="PANTHER" id="PTHR30305:SF1">
    <property type="entry name" value="HPR KINASE_PHOSPHORYLASE"/>
    <property type="match status" value="1"/>
</dbReference>
<evidence type="ECO:0000256" key="1">
    <source>
        <dbReference type="ARBA" id="ARBA00001120"/>
    </source>
</evidence>
<comment type="cofactor">
    <cofactor evidence="11">
        <name>Mg(2+)</name>
        <dbReference type="ChEBI" id="CHEBI:18420"/>
    </cofactor>
</comment>
<evidence type="ECO:0000256" key="7">
    <source>
        <dbReference type="ARBA" id="ARBA00022777"/>
    </source>
</evidence>
<comment type="similarity">
    <text evidence="2 11">Belongs to the HPrK/P family.</text>
</comment>
<keyword evidence="5 11" id="KW-0808">Transferase</keyword>
<name>A0A0F6SEX3_9BACT</name>
<dbReference type="Gene3D" id="3.40.50.300">
    <property type="entry name" value="P-loop containing nucleotide triphosphate hydrolases"/>
    <property type="match status" value="1"/>
</dbReference>
<keyword evidence="11" id="KW-0460">Magnesium</keyword>
<feature type="binding site" evidence="11">
    <location>
        <position position="173"/>
    </location>
    <ligand>
        <name>Mg(2+)</name>
        <dbReference type="ChEBI" id="CHEBI:18420"/>
    </ligand>
</feature>
<organism evidence="14 15">
    <name type="scientific">Sandaracinus amylolyticus</name>
    <dbReference type="NCBI Taxonomy" id="927083"/>
    <lineage>
        <taxon>Bacteria</taxon>
        <taxon>Pseudomonadati</taxon>
        <taxon>Myxococcota</taxon>
        <taxon>Polyangia</taxon>
        <taxon>Polyangiales</taxon>
        <taxon>Sandaracinaceae</taxon>
        <taxon>Sandaracinus</taxon>
    </lineage>
</organism>
<keyword evidence="8 11" id="KW-0067">ATP-binding</keyword>
<dbReference type="GO" id="GO:0000155">
    <property type="term" value="F:phosphorelay sensor kinase activity"/>
    <property type="evidence" value="ECO:0007669"/>
    <property type="project" value="InterPro"/>
</dbReference>
<feature type="active site" description="Proton acceptor; for phosphorylation activity. Proton donor; for dephosphorylation activity" evidence="11">
    <location>
        <position position="190"/>
    </location>
</feature>
<evidence type="ECO:0000256" key="6">
    <source>
        <dbReference type="ARBA" id="ARBA00022741"/>
    </source>
</evidence>
<dbReference type="InterPro" id="IPR027417">
    <property type="entry name" value="P-loop_NTPase"/>
</dbReference>
<feature type="region of interest" description="Important for the catalytic mechanism of both phosphorylation and dephosphorylation" evidence="11">
    <location>
        <begin position="213"/>
        <end position="222"/>
    </location>
</feature>
<dbReference type="RefSeq" id="WP_075097523.1">
    <property type="nucleotide sequence ID" value="NZ_CP011125.1"/>
</dbReference>
<dbReference type="NCBIfam" id="TIGR00679">
    <property type="entry name" value="hpr-ser"/>
    <property type="match status" value="1"/>
</dbReference>
<dbReference type="InterPro" id="IPR028979">
    <property type="entry name" value="Ser_kin/Pase_Hpr-like_N_sf"/>
</dbReference>
<evidence type="ECO:0000313" key="15">
    <source>
        <dbReference type="Proteomes" id="UP000034883"/>
    </source>
</evidence>
<keyword evidence="11" id="KW-0479">Metal-binding</keyword>
<dbReference type="HAMAP" id="MF_01249">
    <property type="entry name" value="HPr_kinase"/>
    <property type="match status" value="1"/>
</dbReference>
<dbReference type="EC" id="2.7.11.-" evidence="11"/>
<dbReference type="KEGG" id="samy:DB32_003093"/>
<dbReference type="GO" id="GO:0004674">
    <property type="term" value="F:protein serine/threonine kinase activity"/>
    <property type="evidence" value="ECO:0007669"/>
    <property type="project" value="UniProtKB-KW"/>
</dbReference>
<dbReference type="InterPro" id="IPR011126">
    <property type="entry name" value="Hpr_kin/Pase_Hpr_N"/>
</dbReference>
<protein>
    <recommendedName>
        <fullName evidence="11">HPr kinase/phosphorylase</fullName>
        <shortName evidence="11">HPrK/P</shortName>
        <ecNumber evidence="11">2.7.11.-</ecNumber>
        <ecNumber evidence="11">2.7.4.-</ecNumber>
    </recommendedName>
    <alternativeName>
        <fullName evidence="11">HPr(Ser) kinase/phosphorylase</fullName>
    </alternativeName>
</protein>
<dbReference type="Proteomes" id="UP000034883">
    <property type="component" value="Chromosome"/>
</dbReference>
<feature type="active site" evidence="11">
    <location>
        <position position="151"/>
    </location>
</feature>
<dbReference type="EMBL" id="CP011125">
    <property type="protein sequence ID" value="AKF05944.1"/>
    <property type="molecule type" value="Genomic_DNA"/>
</dbReference>
<keyword evidence="7 11" id="KW-0418">Kinase</keyword>
<dbReference type="InterPro" id="IPR003755">
    <property type="entry name" value="HPr(Ser)_kin/Pase"/>
</dbReference>
<gene>
    <name evidence="11" type="primary">hprK</name>
    <name evidence="14" type="ORF">DB32_003093</name>
</gene>
<feature type="domain" description="HPr(Ser) kinase/phosphorylase N-terminal" evidence="12">
    <location>
        <begin position="28"/>
        <end position="137"/>
    </location>
</feature>
<evidence type="ECO:0000256" key="8">
    <source>
        <dbReference type="ARBA" id="ARBA00022840"/>
    </source>
</evidence>
<dbReference type="STRING" id="927083.DB32_003093"/>
<accession>A0A0F6SEX3</accession>
<evidence type="ECO:0000256" key="11">
    <source>
        <dbReference type="HAMAP-Rule" id="MF_01249"/>
    </source>
</evidence>
<dbReference type="AlphaFoldDB" id="A0A0F6SEX3"/>
<dbReference type="GO" id="GO:0006109">
    <property type="term" value="P:regulation of carbohydrate metabolic process"/>
    <property type="evidence" value="ECO:0007669"/>
    <property type="project" value="UniProtKB-UniRule"/>
</dbReference>
<comment type="catalytic activity">
    <reaction evidence="1 11">
        <text>[HPr protein]-L-serine + ATP = [HPr protein]-O-phospho-L-serine + ADP + H(+)</text>
        <dbReference type="Rhea" id="RHEA:46600"/>
        <dbReference type="Rhea" id="RHEA-COMP:11602"/>
        <dbReference type="Rhea" id="RHEA-COMP:11603"/>
        <dbReference type="ChEBI" id="CHEBI:15378"/>
        <dbReference type="ChEBI" id="CHEBI:29999"/>
        <dbReference type="ChEBI" id="CHEBI:30616"/>
        <dbReference type="ChEBI" id="CHEBI:83421"/>
        <dbReference type="ChEBI" id="CHEBI:456216"/>
    </reaction>
</comment>
<dbReference type="OrthoDB" id="9778803at2"/>
<evidence type="ECO:0000259" key="13">
    <source>
        <dbReference type="Pfam" id="PF07475"/>
    </source>
</evidence>
<dbReference type="EC" id="2.7.4.-" evidence="11"/>
<dbReference type="Gene3D" id="3.40.1390.20">
    <property type="entry name" value="HprK N-terminal domain-like"/>
    <property type="match status" value="1"/>
</dbReference>
<evidence type="ECO:0000256" key="9">
    <source>
        <dbReference type="ARBA" id="ARBA00023268"/>
    </source>
</evidence>
<dbReference type="GO" id="GO:0004712">
    <property type="term" value="F:protein serine/threonine/tyrosine kinase activity"/>
    <property type="evidence" value="ECO:0007669"/>
    <property type="project" value="UniProtKB-UniRule"/>
</dbReference>
<keyword evidence="6 11" id="KW-0547">Nucleotide-binding</keyword>
<keyword evidence="9 11" id="KW-0511">Multifunctional enzyme</keyword>
<reference evidence="14 15" key="1">
    <citation type="submission" date="2015-03" db="EMBL/GenBank/DDBJ databases">
        <title>Genome assembly of Sandaracinus amylolyticus DSM 53668.</title>
        <authorList>
            <person name="Sharma G."/>
            <person name="Subramanian S."/>
        </authorList>
    </citation>
    <scope>NUCLEOTIDE SEQUENCE [LARGE SCALE GENOMIC DNA]</scope>
    <source>
        <strain evidence="14 15">DSM 53668</strain>
    </source>
</reference>